<feature type="transmembrane region" description="Helical" evidence="6">
    <location>
        <begin position="90"/>
        <end position="107"/>
    </location>
</feature>
<reference evidence="7" key="1">
    <citation type="submission" date="2021-06" db="EMBL/GenBank/DDBJ databases">
        <authorList>
            <person name="Hodson N. C."/>
            <person name="Mongue J. A."/>
            <person name="Jaron S. K."/>
        </authorList>
    </citation>
    <scope>NUCLEOTIDE SEQUENCE</scope>
</reference>
<feature type="transmembrane region" description="Helical" evidence="6">
    <location>
        <begin position="262"/>
        <end position="282"/>
    </location>
</feature>
<evidence type="ECO:0000256" key="5">
    <source>
        <dbReference type="ARBA" id="ARBA00023136"/>
    </source>
</evidence>
<feature type="transmembrane region" description="Helical" evidence="6">
    <location>
        <begin position="288"/>
        <end position="306"/>
    </location>
</feature>
<evidence type="ECO:0000256" key="4">
    <source>
        <dbReference type="ARBA" id="ARBA00022989"/>
    </source>
</evidence>
<comment type="subcellular location">
    <subcellularLocation>
        <location evidence="1">Cell membrane</location>
        <topology evidence="1">Multi-pass membrane protein</topology>
    </subcellularLocation>
</comment>
<gene>
    <name evidence="7" type="ORF">AFUS01_LOCUS18146</name>
</gene>
<feature type="transmembrane region" description="Helical" evidence="6">
    <location>
        <begin position="53"/>
        <end position="70"/>
    </location>
</feature>
<dbReference type="Pfam" id="PF08395">
    <property type="entry name" value="7tm_7"/>
    <property type="match status" value="1"/>
</dbReference>
<protein>
    <recommendedName>
        <fullName evidence="9">Gustatory receptor</fullName>
    </recommendedName>
</protein>
<dbReference type="OrthoDB" id="6478931at2759"/>
<dbReference type="Proteomes" id="UP000708208">
    <property type="component" value="Unassembled WGS sequence"/>
</dbReference>
<evidence type="ECO:0008006" key="9">
    <source>
        <dbReference type="Google" id="ProtNLM"/>
    </source>
</evidence>
<feature type="transmembrane region" description="Helical" evidence="6">
    <location>
        <begin position="179"/>
        <end position="200"/>
    </location>
</feature>
<feature type="transmembrane region" description="Helical" evidence="6">
    <location>
        <begin position="153"/>
        <end position="173"/>
    </location>
</feature>
<evidence type="ECO:0000256" key="1">
    <source>
        <dbReference type="ARBA" id="ARBA00004651"/>
    </source>
</evidence>
<organism evidence="7 8">
    <name type="scientific">Allacma fusca</name>
    <dbReference type="NCBI Taxonomy" id="39272"/>
    <lineage>
        <taxon>Eukaryota</taxon>
        <taxon>Metazoa</taxon>
        <taxon>Ecdysozoa</taxon>
        <taxon>Arthropoda</taxon>
        <taxon>Hexapoda</taxon>
        <taxon>Collembola</taxon>
        <taxon>Symphypleona</taxon>
        <taxon>Sminthuridae</taxon>
        <taxon>Allacma</taxon>
    </lineage>
</organism>
<dbReference type="InterPro" id="IPR013604">
    <property type="entry name" value="7TM_chemorcpt"/>
</dbReference>
<name>A0A8J2KPW8_9HEXA</name>
<keyword evidence="5 6" id="KW-0472">Membrane</keyword>
<sequence length="410" mass="47586">MFSRDKSAEETEDYIISVFHLAIRAAQWIGVVELDIARRGNRRYLSFKNWNMLKIYSIVTSILVIPWVRFYYIHEESLLKSAGVSSPTQYWAFLLEFYFLLCCLMYVRLVETRKGIKAVVFWRKFISLISFLKVLDEKVHWDKLRTTTRNRMAFVLVYLCLASVTAISSGMEIARVSLILIWVTVMSSYQLFTHYLGAFIQSYGICLKRIGKDMEALKPCHKGTEGHVNAEKMEDFMRKYYLVDDQVQEFSAEYGVALTMHIAWNTAIVLVYSFFIVIKLNGGQFETLFWYAPMTIEVASQLLILVENCMKIEFEAKKIGFLLQQLEFKELPGSTLMKVRLFALKIYTNPVSVSPWKLFRINRTLVNSLTAYVTLYLILFVQFEATDVRRIASNGNSTILDSVYNETTLA</sequence>
<keyword evidence="3 6" id="KW-0812">Transmembrane</keyword>
<proteinExistence type="predicted"/>
<evidence type="ECO:0000256" key="3">
    <source>
        <dbReference type="ARBA" id="ARBA00022692"/>
    </source>
</evidence>
<keyword evidence="4 6" id="KW-1133">Transmembrane helix</keyword>
<dbReference type="GO" id="GO:0050909">
    <property type="term" value="P:sensory perception of taste"/>
    <property type="evidence" value="ECO:0007669"/>
    <property type="project" value="InterPro"/>
</dbReference>
<dbReference type="AlphaFoldDB" id="A0A8J2KPW8"/>
<evidence type="ECO:0000256" key="6">
    <source>
        <dbReference type="SAM" id="Phobius"/>
    </source>
</evidence>
<keyword evidence="8" id="KW-1185">Reference proteome</keyword>
<feature type="transmembrane region" description="Helical" evidence="6">
    <location>
        <begin position="364"/>
        <end position="383"/>
    </location>
</feature>
<accession>A0A8J2KPW8</accession>
<dbReference type="GO" id="GO:0005886">
    <property type="term" value="C:plasma membrane"/>
    <property type="evidence" value="ECO:0007669"/>
    <property type="project" value="UniProtKB-SubCell"/>
</dbReference>
<dbReference type="EMBL" id="CAJVCH010178314">
    <property type="protein sequence ID" value="CAG7729431.1"/>
    <property type="molecule type" value="Genomic_DNA"/>
</dbReference>
<evidence type="ECO:0000313" key="8">
    <source>
        <dbReference type="Proteomes" id="UP000708208"/>
    </source>
</evidence>
<evidence type="ECO:0000256" key="2">
    <source>
        <dbReference type="ARBA" id="ARBA00022475"/>
    </source>
</evidence>
<keyword evidence="2" id="KW-1003">Cell membrane</keyword>
<evidence type="ECO:0000313" key="7">
    <source>
        <dbReference type="EMBL" id="CAG7729431.1"/>
    </source>
</evidence>
<comment type="caution">
    <text evidence="7">The sequence shown here is derived from an EMBL/GenBank/DDBJ whole genome shotgun (WGS) entry which is preliminary data.</text>
</comment>